<reference evidence="9 10" key="1">
    <citation type="submission" date="2019-05" db="EMBL/GenBank/DDBJ databases">
        <title>Nesterenkonia sp. GY074 isolated from the Southern Atlantic Ocean.</title>
        <authorList>
            <person name="Zhang G."/>
        </authorList>
    </citation>
    <scope>NUCLEOTIDE SEQUENCE [LARGE SCALE GENOMIC DNA]</scope>
    <source>
        <strain evidence="9 10">GY074</strain>
    </source>
</reference>
<sequence>MTSGASRMHWMDFLRGLAVLLVVVLHAAQHGGATVEWWDDANRYLAPFRMPLLMFLSGVLLTHSLAKPLPLYLWGKVAAIGWPLGLWLALYGFLVRGGVGLPDNLRDYLATGDYLWFLMALLACYFFAALFRPLLTRHPKACEWAFLAVFGLMITASVLSGSIPGLLGNTLWYGSFFFLGAWAQPRITRWIAAPWWSSALLLTVIVGVSLFGINGANESLRTPALAGLAVLGIAVALWFAPRIPRWPAVRVISWAGRNSIVVYVAHFPVIMLLRDRVLTHAQLPDGGYVVVITLLSLVLTMLIVWLRPWTSWLYVMPRSQRVAARLS</sequence>
<evidence type="ECO:0000313" key="9">
    <source>
        <dbReference type="EMBL" id="TLP92877.1"/>
    </source>
</evidence>
<proteinExistence type="inferred from homology"/>
<feature type="transmembrane region" description="Helical" evidence="7">
    <location>
        <begin position="285"/>
        <end position="306"/>
    </location>
</feature>
<feature type="transmembrane region" description="Helical" evidence="7">
    <location>
        <begin position="114"/>
        <end position="132"/>
    </location>
</feature>
<evidence type="ECO:0000256" key="3">
    <source>
        <dbReference type="ARBA" id="ARBA00022475"/>
    </source>
</evidence>
<feature type="transmembrane region" description="Helical" evidence="7">
    <location>
        <begin position="252"/>
        <end position="273"/>
    </location>
</feature>
<keyword evidence="9" id="KW-0808">Transferase</keyword>
<gene>
    <name evidence="9" type="ORF">FEF26_14340</name>
</gene>
<feature type="transmembrane region" description="Helical" evidence="7">
    <location>
        <begin position="144"/>
        <end position="167"/>
    </location>
</feature>
<comment type="subcellular location">
    <subcellularLocation>
        <location evidence="1">Cell membrane</location>
        <topology evidence="1">Multi-pass membrane protein</topology>
    </subcellularLocation>
</comment>
<dbReference type="GO" id="GO:0009246">
    <property type="term" value="P:enterobacterial common antigen biosynthetic process"/>
    <property type="evidence" value="ECO:0007669"/>
    <property type="project" value="TreeGrafter"/>
</dbReference>
<dbReference type="OrthoDB" id="3265718at2"/>
<keyword evidence="3" id="KW-1003">Cell membrane</keyword>
<feature type="transmembrane region" description="Helical" evidence="7">
    <location>
        <begin position="223"/>
        <end position="240"/>
    </location>
</feature>
<dbReference type="PANTHER" id="PTHR40074:SF2">
    <property type="entry name" value="O-ACETYLTRANSFERASE WECH"/>
    <property type="match status" value="1"/>
</dbReference>
<protein>
    <submittedName>
        <fullName evidence="9">Acyltransferase</fullName>
    </submittedName>
</protein>
<evidence type="ECO:0000256" key="5">
    <source>
        <dbReference type="ARBA" id="ARBA00022989"/>
    </source>
</evidence>
<feature type="transmembrane region" description="Helical" evidence="7">
    <location>
        <begin position="48"/>
        <end position="66"/>
    </location>
</feature>
<evidence type="ECO:0000256" key="7">
    <source>
        <dbReference type="SAM" id="Phobius"/>
    </source>
</evidence>
<comment type="similarity">
    <text evidence="2">Belongs to the acyltransferase 3 family.</text>
</comment>
<feature type="transmembrane region" description="Helical" evidence="7">
    <location>
        <begin position="187"/>
        <end position="211"/>
    </location>
</feature>
<keyword evidence="6 7" id="KW-0472">Membrane</keyword>
<dbReference type="PANTHER" id="PTHR40074">
    <property type="entry name" value="O-ACETYLTRANSFERASE WECH"/>
    <property type="match status" value="1"/>
</dbReference>
<dbReference type="Pfam" id="PF01757">
    <property type="entry name" value="Acyl_transf_3"/>
    <property type="match status" value="1"/>
</dbReference>
<name>A0A5R9B9N8_9MICC</name>
<dbReference type="InterPro" id="IPR002656">
    <property type="entry name" value="Acyl_transf_3_dom"/>
</dbReference>
<dbReference type="Proteomes" id="UP000310458">
    <property type="component" value="Unassembled WGS sequence"/>
</dbReference>
<evidence type="ECO:0000256" key="4">
    <source>
        <dbReference type="ARBA" id="ARBA00022692"/>
    </source>
</evidence>
<feature type="transmembrane region" description="Helical" evidence="7">
    <location>
        <begin position="73"/>
        <end position="94"/>
    </location>
</feature>
<evidence type="ECO:0000256" key="1">
    <source>
        <dbReference type="ARBA" id="ARBA00004651"/>
    </source>
</evidence>
<keyword evidence="10" id="KW-1185">Reference proteome</keyword>
<dbReference type="GO" id="GO:0005886">
    <property type="term" value="C:plasma membrane"/>
    <property type="evidence" value="ECO:0007669"/>
    <property type="project" value="UniProtKB-SubCell"/>
</dbReference>
<keyword evidence="5 7" id="KW-1133">Transmembrane helix</keyword>
<evidence type="ECO:0000313" key="10">
    <source>
        <dbReference type="Proteomes" id="UP000310458"/>
    </source>
</evidence>
<comment type="caution">
    <text evidence="9">The sequence shown here is derived from an EMBL/GenBank/DDBJ whole genome shotgun (WGS) entry which is preliminary data.</text>
</comment>
<keyword evidence="4 7" id="KW-0812">Transmembrane</keyword>
<dbReference type="AlphaFoldDB" id="A0A5R9B9N8"/>
<evidence type="ECO:0000259" key="8">
    <source>
        <dbReference type="Pfam" id="PF01757"/>
    </source>
</evidence>
<evidence type="ECO:0000256" key="2">
    <source>
        <dbReference type="ARBA" id="ARBA00007400"/>
    </source>
</evidence>
<accession>A0A5R9B9N8</accession>
<evidence type="ECO:0000256" key="6">
    <source>
        <dbReference type="ARBA" id="ARBA00023136"/>
    </source>
</evidence>
<organism evidence="9 10">
    <name type="scientific">Nesterenkonia salmonea</name>
    <dbReference type="NCBI Taxonomy" id="1804987"/>
    <lineage>
        <taxon>Bacteria</taxon>
        <taxon>Bacillati</taxon>
        <taxon>Actinomycetota</taxon>
        <taxon>Actinomycetes</taxon>
        <taxon>Micrococcales</taxon>
        <taxon>Micrococcaceae</taxon>
        <taxon>Nesterenkonia</taxon>
    </lineage>
</organism>
<feature type="domain" description="Acyltransferase 3" evidence="8">
    <location>
        <begin position="9"/>
        <end position="305"/>
    </location>
</feature>
<keyword evidence="9" id="KW-0012">Acyltransferase</keyword>
<dbReference type="EMBL" id="VAVZ01000057">
    <property type="protein sequence ID" value="TLP92877.1"/>
    <property type="molecule type" value="Genomic_DNA"/>
</dbReference>
<dbReference type="GO" id="GO:0016413">
    <property type="term" value="F:O-acetyltransferase activity"/>
    <property type="evidence" value="ECO:0007669"/>
    <property type="project" value="TreeGrafter"/>
</dbReference>